<dbReference type="SUPFAM" id="SSF54593">
    <property type="entry name" value="Glyoxalase/Bleomycin resistance protein/Dihydroxybiphenyl dioxygenase"/>
    <property type="match status" value="2"/>
</dbReference>
<accession>A0ABV8LG54</accession>
<evidence type="ECO:0000313" key="3">
    <source>
        <dbReference type="Proteomes" id="UP001595816"/>
    </source>
</evidence>
<feature type="domain" description="Glyoxalase-like" evidence="1">
    <location>
        <begin position="9"/>
        <end position="107"/>
    </location>
</feature>
<gene>
    <name evidence="2" type="ORF">ACFOZ4_04785</name>
</gene>
<dbReference type="CDD" id="cd06587">
    <property type="entry name" value="VOC"/>
    <property type="match status" value="1"/>
</dbReference>
<dbReference type="Gene3D" id="3.10.180.10">
    <property type="entry name" value="2,3-Dihydroxybiphenyl 1,2-Dioxygenase, domain 1"/>
    <property type="match status" value="2"/>
</dbReference>
<feature type="domain" description="Glyoxalase-like" evidence="1">
    <location>
        <begin position="121"/>
        <end position="215"/>
    </location>
</feature>
<dbReference type="PANTHER" id="PTHR35908:SF1">
    <property type="entry name" value="CONSERVED PROTEIN"/>
    <property type="match status" value="1"/>
</dbReference>
<protein>
    <submittedName>
        <fullName evidence="2">VOC family protein</fullName>
    </submittedName>
</protein>
<keyword evidence="3" id="KW-1185">Reference proteome</keyword>
<dbReference type="Proteomes" id="UP001595816">
    <property type="component" value="Unassembled WGS sequence"/>
</dbReference>
<comment type="caution">
    <text evidence="2">The sequence shown here is derived from an EMBL/GenBank/DDBJ whole genome shotgun (WGS) entry which is preliminary data.</text>
</comment>
<dbReference type="PANTHER" id="PTHR35908">
    <property type="entry name" value="HYPOTHETICAL FUSION PROTEIN"/>
    <property type="match status" value="1"/>
</dbReference>
<proteinExistence type="predicted"/>
<dbReference type="Pfam" id="PF18029">
    <property type="entry name" value="Glyoxalase_6"/>
    <property type="match status" value="2"/>
</dbReference>
<dbReference type="InterPro" id="IPR029068">
    <property type="entry name" value="Glyas_Bleomycin-R_OHBP_Dase"/>
</dbReference>
<reference evidence="3" key="1">
    <citation type="journal article" date="2019" name="Int. J. Syst. Evol. Microbiol.">
        <title>The Global Catalogue of Microorganisms (GCM) 10K type strain sequencing project: providing services to taxonomists for standard genome sequencing and annotation.</title>
        <authorList>
            <consortium name="The Broad Institute Genomics Platform"/>
            <consortium name="The Broad Institute Genome Sequencing Center for Infectious Disease"/>
            <person name="Wu L."/>
            <person name="Ma J."/>
        </authorList>
    </citation>
    <scope>NUCLEOTIDE SEQUENCE [LARGE SCALE GENOMIC DNA]</scope>
    <source>
        <strain evidence="3">CGMCC 4.7289</strain>
    </source>
</reference>
<sequence>MAIARFKKVTMECRDPERVGAFWADVLGRTWKAYDADSGGVFGPTPRHTIWLTRTAEPKTVKNRVHLDVYALSVAGLEVLGASILLPQGDGRTWTVMADPEGNEFCAFVRDELPEDRVAGLVVDAADPRTAAQWWGDLFGVPVKHSDEGWSAVEEVPDLPMRSISVNPVPEPKTVPNRVRWEISVPAYDELEAAGARPVGPGVYADPEGNEFGVVLRRS</sequence>
<dbReference type="EMBL" id="JBHSAY010000003">
    <property type="protein sequence ID" value="MFC4129915.1"/>
    <property type="molecule type" value="Genomic_DNA"/>
</dbReference>
<dbReference type="InterPro" id="IPR041581">
    <property type="entry name" value="Glyoxalase_6"/>
</dbReference>
<organism evidence="2 3">
    <name type="scientific">Hamadaea flava</name>
    <dbReference type="NCBI Taxonomy" id="1742688"/>
    <lineage>
        <taxon>Bacteria</taxon>
        <taxon>Bacillati</taxon>
        <taxon>Actinomycetota</taxon>
        <taxon>Actinomycetes</taxon>
        <taxon>Micromonosporales</taxon>
        <taxon>Micromonosporaceae</taxon>
        <taxon>Hamadaea</taxon>
    </lineage>
</organism>
<evidence type="ECO:0000259" key="1">
    <source>
        <dbReference type="Pfam" id="PF18029"/>
    </source>
</evidence>
<evidence type="ECO:0000313" key="2">
    <source>
        <dbReference type="EMBL" id="MFC4129915.1"/>
    </source>
</evidence>
<name>A0ABV8LG54_9ACTN</name>
<dbReference type="RefSeq" id="WP_253760149.1">
    <property type="nucleotide sequence ID" value="NZ_JAMZDZ010000001.1"/>
</dbReference>